<comment type="caution">
    <text evidence="1">The sequence shown here is derived from an EMBL/GenBank/DDBJ whole genome shotgun (WGS) entry which is preliminary data.</text>
</comment>
<evidence type="ECO:0000313" key="2">
    <source>
        <dbReference type="Proteomes" id="UP001170713"/>
    </source>
</evidence>
<dbReference type="AlphaFoldDB" id="A0AAW7Q334"/>
<reference evidence="1" key="1">
    <citation type="journal article" date="2023" name="Microorganisms">
        <title>Genomic Characterization of Arcobacter butzleri Strains Isolated from Various Sources in Lithuania.</title>
        <authorList>
            <person name="Uljanovas D."/>
            <person name="Golz G."/>
            <person name="Fleischmann S."/>
            <person name="Kudirkiene E."/>
            <person name="Kasetiene N."/>
            <person name="Grineviciene A."/>
            <person name="Tamuleviciene E."/>
            <person name="Aksomaitiene J."/>
            <person name="Alter T."/>
            <person name="Malakauskas M."/>
        </authorList>
    </citation>
    <scope>NUCLEOTIDE SEQUENCE</scope>
    <source>
        <strain evidence="1">W48</strain>
    </source>
</reference>
<dbReference type="Proteomes" id="UP001170713">
    <property type="component" value="Unassembled WGS sequence"/>
</dbReference>
<protein>
    <recommendedName>
        <fullName evidence="3">Lipoprotein</fullName>
    </recommendedName>
</protein>
<dbReference type="EMBL" id="JAQJJC010000001">
    <property type="protein sequence ID" value="MDN5113358.1"/>
    <property type="molecule type" value="Genomic_DNA"/>
</dbReference>
<evidence type="ECO:0008006" key="3">
    <source>
        <dbReference type="Google" id="ProtNLM"/>
    </source>
</evidence>
<accession>A0AAW7Q334</accession>
<proteinExistence type="predicted"/>
<evidence type="ECO:0000313" key="1">
    <source>
        <dbReference type="EMBL" id="MDN5113358.1"/>
    </source>
</evidence>
<dbReference type="RefSeq" id="WP_301342422.1">
    <property type="nucleotide sequence ID" value="NZ_JAQJJC010000001.1"/>
</dbReference>
<sequence>MQYQTILKALILFILLTLFVGCSYKIDNTSKKESYKTLENISSLNVEKKDITIINGANYSVHYVNWGNGVGMSPVFNFNQPLISNKSCKTISQINIDEITSNLSELTQLFKNKNIIIENKSKKTLLITPEKYDCDNDFLYIKVTLLEEEELIYQNLFILDRYYNTVVFSYLFTKYSFSKDSKKDINKFFKVLIQDLEKTINFSSTK</sequence>
<name>A0AAW7Q334_9BACT</name>
<gene>
    <name evidence="1" type="ORF">PJV88_01750</name>
</gene>
<organism evidence="1 2">
    <name type="scientific">Aliarcobacter butzleri</name>
    <dbReference type="NCBI Taxonomy" id="28197"/>
    <lineage>
        <taxon>Bacteria</taxon>
        <taxon>Pseudomonadati</taxon>
        <taxon>Campylobacterota</taxon>
        <taxon>Epsilonproteobacteria</taxon>
        <taxon>Campylobacterales</taxon>
        <taxon>Arcobacteraceae</taxon>
        <taxon>Aliarcobacter</taxon>
    </lineage>
</organism>
<reference evidence="1" key="2">
    <citation type="submission" date="2023-01" db="EMBL/GenBank/DDBJ databases">
        <authorList>
            <person name="Uljanovas D."/>
        </authorList>
    </citation>
    <scope>NUCLEOTIDE SEQUENCE</scope>
    <source>
        <strain evidence="1">W48</strain>
    </source>
</reference>